<evidence type="ECO:0000313" key="2">
    <source>
        <dbReference type="Proteomes" id="UP000805704"/>
    </source>
</evidence>
<sequence>MLWLSCLLIGSITCRTLDKVYGSEGPAAAPPPVPNLGLYYPGFLWSPGRVGSSSPGSSSSQPMPSSSEASQPSAPVHSSAGPANLRDEHYNPTFGGYEAPHAADGGLGGSYGGSDSGYGDSGLGGSYGGYGSSDSGLGGSYGGYGSSDSGLGGSYGGYGSSDSGLGGSYGGYGSSDSGLGGNYGSSDSGYGDSGLGGSYGGYGSSASGYVGASYGHVAPHDESSSSGAGASVENPEPIFSDVSDLEPVYSYSSRSSYQRGQEVFAQTRYTPLEPVPPFPLSRHSSKAAPQPKTPAKAPTKGGF</sequence>
<proteinExistence type="predicted"/>
<dbReference type="Proteomes" id="UP000805704">
    <property type="component" value="Chromosome 12"/>
</dbReference>
<name>A0ACB7FFD8_NIBAL</name>
<comment type="caution">
    <text evidence="1">The sequence shown here is derived from an EMBL/GenBank/DDBJ whole genome shotgun (WGS) entry which is preliminary data.</text>
</comment>
<gene>
    <name evidence="1" type="ORF">GBF38_020755</name>
</gene>
<dbReference type="EMBL" id="CM024800">
    <property type="protein sequence ID" value="KAG8012841.1"/>
    <property type="molecule type" value="Genomic_DNA"/>
</dbReference>
<accession>A0ACB7FFD8</accession>
<evidence type="ECO:0000313" key="1">
    <source>
        <dbReference type="EMBL" id="KAG8012841.1"/>
    </source>
</evidence>
<reference evidence="1" key="1">
    <citation type="submission" date="2020-04" db="EMBL/GenBank/DDBJ databases">
        <title>A chromosome-scale assembly and high-density genetic map of the yellow drum (Nibea albiflora) genome.</title>
        <authorList>
            <person name="Xu D."/>
            <person name="Zhang W."/>
            <person name="Chen R."/>
            <person name="Tan P."/>
            <person name="Wang L."/>
            <person name="Song H."/>
            <person name="Tian L."/>
            <person name="Zhu Q."/>
            <person name="Wang B."/>
        </authorList>
    </citation>
    <scope>NUCLEOTIDE SEQUENCE</scope>
    <source>
        <strain evidence="1">ZJHYS-2018</strain>
    </source>
</reference>
<protein>
    <submittedName>
        <fullName evidence="1">Uncharacterized protein</fullName>
    </submittedName>
</protein>
<keyword evidence="2" id="KW-1185">Reference proteome</keyword>
<organism evidence="1 2">
    <name type="scientific">Nibea albiflora</name>
    <name type="common">Yellow drum</name>
    <name type="synonym">Corvina albiflora</name>
    <dbReference type="NCBI Taxonomy" id="240163"/>
    <lineage>
        <taxon>Eukaryota</taxon>
        <taxon>Metazoa</taxon>
        <taxon>Chordata</taxon>
        <taxon>Craniata</taxon>
        <taxon>Vertebrata</taxon>
        <taxon>Euteleostomi</taxon>
        <taxon>Actinopterygii</taxon>
        <taxon>Neopterygii</taxon>
        <taxon>Teleostei</taxon>
        <taxon>Neoteleostei</taxon>
        <taxon>Acanthomorphata</taxon>
        <taxon>Eupercaria</taxon>
        <taxon>Sciaenidae</taxon>
        <taxon>Nibea</taxon>
    </lineage>
</organism>